<dbReference type="InterPro" id="IPR011773">
    <property type="entry name" value="DNA-dir_RpoA"/>
</dbReference>
<accession>A0A1G2EPS1</accession>
<dbReference type="GO" id="GO:0005737">
    <property type="term" value="C:cytoplasm"/>
    <property type="evidence" value="ECO:0007669"/>
    <property type="project" value="UniProtKB-ARBA"/>
</dbReference>
<evidence type="ECO:0000256" key="3">
    <source>
        <dbReference type="ARBA" id="ARBA00015972"/>
    </source>
</evidence>
<evidence type="ECO:0000256" key="1">
    <source>
        <dbReference type="ARBA" id="ARBA00007123"/>
    </source>
</evidence>
<comment type="catalytic activity">
    <reaction evidence="10 11">
        <text>RNA(n) + a ribonucleoside 5'-triphosphate = RNA(n+1) + diphosphate</text>
        <dbReference type="Rhea" id="RHEA:21248"/>
        <dbReference type="Rhea" id="RHEA-COMP:14527"/>
        <dbReference type="Rhea" id="RHEA-COMP:17342"/>
        <dbReference type="ChEBI" id="CHEBI:33019"/>
        <dbReference type="ChEBI" id="CHEBI:61557"/>
        <dbReference type="ChEBI" id="CHEBI:140395"/>
        <dbReference type="EC" id="2.7.7.6"/>
    </reaction>
</comment>
<dbReference type="InterPro" id="IPR011260">
    <property type="entry name" value="RNAP_asu_C"/>
</dbReference>
<dbReference type="AlphaFoldDB" id="A0A1G2EPS1"/>
<dbReference type="Pfam" id="PF01000">
    <property type="entry name" value="RNA_pol_A_bac"/>
    <property type="match status" value="1"/>
</dbReference>
<evidence type="ECO:0000256" key="9">
    <source>
        <dbReference type="ARBA" id="ARBA00033070"/>
    </source>
</evidence>
<comment type="domain">
    <text evidence="11">The N-terminal domain is essential for RNAP assembly and basal transcription, whereas the C-terminal domain is involved in interaction with transcriptional regulators and with upstream promoter elements.</text>
</comment>
<dbReference type="InterPro" id="IPR036603">
    <property type="entry name" value="RBP11-like"/>
</dbReference>
<keyword evidence="4 11" id="KW-0240">DNA-directed RNA polymerase</keyword>
<evidence type="ECO:0000313" key="13">
    <source>
        <dbReference type="EMBL" id="OGZ27793.1"/>
    </source>
</evidence>
<evidence type="ECO:0000256" key="2">
    <source>
        <dbReference type="ARBA" id="ARBA00012418"/>
    </source>
</evidence>
<comment type="function">
    <text evidence="11">DNA-dependent RNA polymerase catalyzes the transcription of DNA into RNA using the four ribonucleoside triphosphates as substrates.</text>
</comment>
<dbReference type="SUPFAM" id="SSF47789">
    <property type="entry name" value="C-terminal domain of RNA polymerase alpha subunit"/>
    <property type="match status" value="1"/>
</dbReference>
<keyword evidence="6 11" id="KW-0548">Nucleotidyltransferase</keyword>
<comment type="caution">
    <text evidence="13">The sequence shown here is derived from an EMBL/GenBank/DDBJ whole genome shotgun (WGS) entry which is preliminary data.</text>
</comment>
<dbReference type="EMBL" id="MHMM01000004">
    <property type="protein sequence ID" value="OGZ27793.1"/>
    <property type="molecule type" value="Genomic_DNA"/>
</dbReference>
<dbReference type="NCBIfam" id="TIGR02027">
    <property type="entry name" value="rpoA"/>
    <property type="match status" value="1"/>
</dbReference>
<evidence type="ECO:0000256" key="5">
    <source>
        <dbReference type="ARBA" id="ARBA00022679"/>
    </source>
</evidence>
<keyword evidence="5 11" id="KW-0808">Transferase</keyword>
<dbReference type="GO" id="GO:0003677">
    <property type="term" value="F:DNA binding"/>
    <property type="evidence" value="ECO:0007669"/>
    <property type="project" value="UniProtKB-UniRule"/>
</dbReference>
<feature type="domain" description="DNA-directed RNA polymerase RpoA/D/Rpb3-type" evidence="12">
    <location>
        <begin position="17"/>
        <end position="226"/>
    </location>
</feature>
<evidence type="ECO:0000256" key="6">
    <source>
        <dbReference type="ARBA" id="ARBA00022695"/>
    </source>
</evidence>
<evidence type="ECO:0000256" key="10">
    <source>
        <dbReference type="ARBA" id="ARBA00048552"/>
    </source>
</evidence>
<dbReference type="CDD" id="cd06928">
    <property type="entry name" value="RNAP_alpha_NTD"/>
    <property type="match status" value="1"/>
</dbReference>
<evidence type="ECO:0000256" key="11">
    <source>
        <dbReference type="HAMAP-Rule" id="MF_00059"/>
    </source>
</evidence>
<dbReference type="Proteomes" id="UP000177740">
    <property type="component" value="Unassembled WGS sequence"/>
</dbReference>
<evidence type="ECO:0000256" key="7">
    <source>
        <dbReference type="ARBA" id="ARBA00023163"/>
    </source>
</evidence>
<protein>
    <recommendedName>
        <fullName evidence="3 11">DNA-directed RNA polymerase subunit alpha</fullName>
        <shortName evidence="11">RNAP subunit alpha</shortName>
        <ecNumber evidence="2 11">2.7.7.6</ecNumber>
    </recommendedName>
    <alternativeName>
        <fullName evidence="9 11">RNA polymerase subunit alpha</fullName>
    </alternativeName>
    <alternativeName>
        <fullName evidence="8 11">Transcriptase subunit alpha</fullName>
    </alternativeName>
</protein>
<comment type="subunit">
    <text evidence="11">Homodimer. The RNAP catalytic core consists of 2 alpha, 1 beta, 1 beta' and 1 omega subunit. When a sigma factor is associated with the core the holoenzyme is formed, which can initiate transcription.</text>
</comment>
<dbReference type="GO" id="GO:0000428">
    <property type="term" value="C:DNA-directed RNA polymerase complex"/>
    <property type="evidence" value="ECO:0007669"/>
    <property type="project" value="UniProtKB-KW"/>
</dbReference>
<dbReference type="GO" id="GO:0006351">
    <property type="term" value="P:DNA-templated transcription"/>
    <property type="evidence" value="ECO:0007669"/>
    <property type="project" value="UniProtKB-UniRule"/>
</dbReference>
<dbReference type="STRING" id="1801677.A2365_04120"/>
<dbReference type="SMART" id="SM00662">
    <property type="entry name" value="RPOLD"/>
    <property type="match status" value="1"/>
</dbReference>
<sequence length="305" mass="34071">MILLPKPPKIISKKDDWAVFEIEALYPGYGVTIGNSLRRTLLSSLSGAAATHMKIKGVQHEFSPVKGVLEDAMTIGMNLKHLRFKMLVSEPQKAVLKVRGEKEARGADFDMPSQVELINKDLHIADVTDKNTELEIEIQIEQGLGYESVENRKKQGKLEIGVIPLDAIFTPIKKVNYKVDNMRVGDRTDFDRLQIEITTDGTISPEDAFKQAATTLVDHFSLIAGKTEEIKKEEEPKEEDALKNKVEEMDISARTQNVLIENNIKTLGGLLRKSESSLTELEGMGDKSMEEIKKALKKLGLELKS</sequence>
<dbReference type="Gene3D" id="1.10.150.20">
    <property type="entry name" value="5' to 3' exonuclease, C-terminal subdomain"/>
    <property type="match status" value="1"/>
</dbReference>
<dbReference type="SUPFAM" id="SSF56553">
    <property type="entry name" value="Insert subdomain of RNA polymerase alpha subunit"/>
    <property type="match status" value="1"/>
</dbReference>
<dbReference type="Pfam" id="PF01193">
    <property type="entry name" value="RNA_pol_L"/>
    <property type="match status" value="1"/>
</dbReference>
<gene>
    <name evidence="11" type="primary">rpoA</name>
    <name evidence="13" type="ORF">A2365_04120</name>
</gene>
<dbReference type="InterPro" id="IPR011262">
    <property type="entry name" value="DNA-dir_RNA_pol_insert"/>
</dbReference>
<dbReference type="Gene3D" id="2.170.120.12">
    <property type="entry name" value="DNA-directed RNA polymerase, insert domain"/>
    <property type="match status" value="1"/>
</dbReference>
<reference evidence="13 14" key="1">
    <citation type="journal article" date="2016" name="Nat. Commun.">
        <title>Thousands of microbial genomes shed light on interconnected biogeochemical processes in an aquifer system.</title>
        <authorList>
            <person name="Anantharaman K."/>
            <person name="Brown C.T."/>
            <person name="Hug L.A."/>
            <person name="Sharon I."/>
            <person name="Castelle C.J."/>
            <person name="Probst A.J."/>
            <person name="Thomas B.C."/>
            <person name="Singh A."/>
            <person name="Wilkins M.J."/>
            <person name="Karaoz U."/>
            <person name="Brodie E.L."/>
            <person name="Williams K.H."/>
            <person name="Hubbard S.S."/>
            <person name="Banfield J.F."/>
        </authorList>
    </citation>
    <scope>NUCLEOTIDE SEQUENCE [LARGE SCALE GENOMIC DNA]</scope>
</reference>
<proteinExistence type="inferred from homology"/>
<dbReference type="SUPFAM" id="SSF55257">
    <property type="entry name" value="RBP11-like subunits of RNA polymerase"/>
    <property type="match status" value="1"/>
</dbReference>
<feature type="region of interest" description="Alpha C-terminal domain (alpha-CTD)" evidence="11">
    <location>
        <begin position="240"/>
        <end position="305"/>
    </location>
</feature>
<feature type="region of interest" description="Alpha N-terminal domain (alpha-NTD)" evidence="11">
    <location>
        <begin position="1"/>
        <end position="228"/>
    </location>
</feature>
<dbReference type="FunFam" id="2.170.120.12:FF:000001">
    <property type="entry name" value="DNA-directed RNA polymerase subunit alpha"/>
    <property type="match status" value="1"/>
</dbReference>
<dbReference type="EC" id="2.7.7.6" evidence="2 11"/>
<dbReference type="GO" id="GO:0046983">
    <property type="term" value="F:protein dimerization activity"/>
    <property type="evidence" value="ECO:0007669"/>
    <property type="project" value="InterPro"/>
</dbReference>
<evidence type="ECO:0000259" key="12">
    <source>
        <dbReference type="SMART" id="SM00662"/>
    </source>
</evidence>
<organism evidence="13 14">
    <name type="scientific">Candidatus Nealsonbacteria bacterium RIFOXYB1_FULL_40_15</name>
    <dbReference type="NCBI Taxonomy" id="1801677"/>
    <lineage>
        <taxon>Bacteria</taxon>
        <taxon>Candidatus Nealsoniibacteriota</taxon>
    </lineage>
</organism>
<dbReference type="HAMAP" id="MF_00059">
    <property type="entry name" value="RNApol_bact_RpoA"/>
    <property type="match status" value="1"/>
</dbReference>
<dbReference type="NCBIfam" id="NF003519">
    <property type="entry name" value="PRK05182.2-5"/>
    <property type="match status" value="1"/>
</dbReference>
<keyword evidence="7 11" id="KW-0804">Transcription</keyword>
<comment type="similarity">
    <text evidence="1 11">Belongs to the RNA polymerase alpha chain family.</text>
</comment>
<dbReference type="Gene3D" id="3.30.1360.10">
    <property type="entry name" value="RNA polymerase, RBP11-like subunit"/>
    <property type="match status" value="1"/>
</dbReference>
<dbReference type="GO" id="GO:0003899">
    <property type="term" value="F:DNA-directed RNA polymerase activity"/>
    <property type="evidence" value="ECO:0007669"/>
    <property type="project" value="UniProtKB-UniRule"/>
</dbReference>
<name>A0A1G2EPS1_9BACT</name>
<evidence type="ECO:0000313" key="14">
    <source>
        <dbReference type="Proteomes" id="UP000177740"/>
    </source>
</evidence>
<evidence type="ECO:0000256" key="8">
    <source>
        <dbReference type="ARBA" id="ARBA00032524"/>
    </source>
</evidence>
<evidence type="ECO:0000256" key="4">
    <source>
        <dbReference type="ARBA" id="ARBA00022478"/>
    </source>
</evidence>
<dbReference type="InterPro" id="IPR011263">
    <property type="entry name" value="DNA-dir_RNA_pol_RpoA/D/Rpb3"/>
</dbReference>
<dbReference type="Pfam" id="PF03118">
    <property type="entry name" value="RNA_pol_A_CTD"/>
    <property type="match status" value="1"/>
</dbReference>
<dbReference type="InterPro" id="IPR036643">
    <property type="entry name" value="RNApol_insert_sf"/>
</dbReference>